<dbReference type="EMBL" id="CP042326">
    <property type="protein sequence ID" value="QDZ39547.1"/>
    <property type="molecule type" value="Genomic_DNA"/>
</dbReference>
<dbReference type="Proteomes" id="UP000318453">
    <property type="component" value="Chromosome"/>
</dbReference>
<sequence length="75" mass="8420">MSQKLEAIFDGTSLQPMIPLTLKPGTRVRIIVESVEASTEDQSKSFLQTAKSLNLEGNPDWSENLDQYLYSQDSE</sequence>
<keyword evidence="2" id="KW-1185">Reference proteome</keyword>
<dbReference type="Gene3D" id="4.10.1150.10">
    <property type="entry name" value="AF2212/PG0164-like"/>
    <property type="match status" value="1"/>
</dbReference>
<evidence type="ECO:0000313" key="1">
    <source>
        <dbReference type="EMBL" id="QDZ39547.1"/>
    </source>
</evidence>
<protein>
    <submittedName>
        <fullName evidence="1">DUF104 domain-containing protein</fullName>
    </submittedName>
</protein>
<dbReference type="InterPro" id="IPR024069">
    <property type="entry name" value="AF2212-like_dom_sf"/>
</dbReference>
<name>A0A5B8NKX9_9CHRO</name>
<dbReference type="AlphaFoldDB" id="A0A5B8NKX9"/>
<dbReference type="RefSeq" id="WP_146295148.1">
    <property type="nucleotide sequence ID" value="NZ_CP042326.1"/>
</dbReference>
<dbReference type="KEGG" id="enn:FRE64_06155"/>
<proteinExistence type="predicted"/>
<dbReference type="InterPro" id="IPR008203">
    <property type="entry name" value="AF2212-like"/>
</dbReference>
<organism evidence="1 2">
    <name type="scientific">Euhalothece natronophila Z-M001</name>
    <dbReference type="NCBI Taxonomy" id="522448"/>
    <lineage>
        <taxon>Bacteria</taxon>
        <taxon>Bacillati</taxon>
        <taxon>Cyanobacteriota</taxon>
        <taxon>Cyanophyceae</taxon>
        <taxon>Oscillatoriophycideae</taxon>
        <taxon>Chroococcales</taxon>
        <taxon>Halothecacae</taxon>
        <taxon>Halothece cluster</taxon>
        <taxon>Euhalothece</taxon>
    </lineage>
</organism>
<evidence type="ECO:0000313" key="2">
    <source>
        <dbReference type="Proteomes" id="UP000318453"/>
    </source>
</evidence>
<gene>
    <name evidence="1" type="ORF">FRE64_06155</name>
</gene>
<dbReference type="OrthoDB" id="428699at2"/>
<reference evidence="1" key="1">
    <citation type="submission" date="2019-08" db="EMBL/GenBank/DDBJ databases">
        <title>Carotenoids and Carotenoid Binding Proteins in the Halophilic Cyanobacterium Euhalothece sp. ZM00.</title>
        <authorList>
            <person name="Cho S.M."/>
            <person name="Song J.Y."/>
            <person name="Park Y.-I."/>
        </authorList>
    </citation>
    <scope>NUCLEOTIDE SEQUENCE [LARGE SCALE GENOMIC DNA]</scope>
    <source>
        <strain evidence="1">Z-M001</strain>
    </source>
</reference>
<dbReference type="SUPFAM" id="SSF141694">
    <property type="entry name" value="AF2212/PG0164-like"/>
    <property type="match status" value="1"/>
</dbReference>
<accession>A0A5B8NKX9</accession>
<dbReference type="Pfam" id="PF01954">
    <property type="entry name" value="AF2212-like"/>
    <property type="match status" value="1"/>
</dbReference>